<feature type="transmembrane region" description="Helical" evidence="7">
    <location>
        <begin position="70"/>
        <end position="91"/>
    </location>
</feature>
<evidence type="ECO:0000256" key="2">
    <source>
        <dbReference type="ARBA" id="ARBA00010388"/>
    </source>
</evidence>
<evidence type="ECO:0000256" key="5">
    <source>
        <dbReference type="ARBA" id="ARBA00022989"/>
    </source>
</evidence>
<dbReference type="PANTHER" id="PTHR34583">
    <property type="entry name" value="ANTIPORTER SUBUNIT MNHC2-RELATED"/>
    <property type="match status" value="1"/>
</dbReference>
<dbReference type="InterPro" id="IPR039428">
    <property type="entry name" value="NUOK/Mnh_C1-like"/>
</dbReference>
<evidence type="ECO:0000313" key="8">
    <source>
        <dbReference type="EMBL" id="HFH29846.1"/>
    </source>
</evidence>
<keyword evidence="4 7" id="KW-0812">Transmembrane</keyword>
<dbReference type="PANTHER" id="PTHR34583:SF2">
    <property type="entry name" value="ANTIPORTER SUBUNIT MNHC2-RELATED"/>
    <property type="match status" value="1"/>
</dbReference>
<organism evidence="8">
    <name type="scientific">Gracilinema caldarium</name>
    <dbReference type="NCBI Taxonomy" id="215591"/>
    <lineage>
        <taxon>Bacteria</taxon>
        <taxon>Pseudomonadati</taxon>
        <taxon>Spirochaetota</taxon>
        <taxon>Spirochaetia</taxon>
        <taxon>Spirochaetales</taxon>
        <taxon>Breznakiellaceae</taxon>
        <taxon>Gracilinema</taxon>
    </lineage>
</organism>
<evidence type="ECO:0000256" key="6">
    <source>
        <dbReference type="ARBA" id="ARBA00023136"/>
    </source>
</evidence>
<proteinExistence type="inferred from homology"/>
<keyword evidence="5 7" id="KW-1133">Transmembrane helix</keyword>
<dbReference type="Gene3D" id="1.10.287.3510">
    <property type="match status" value="1"/>
</dbReference>
<evidence type="ECO:0000256" key="1">
    <source>
        <dbReference type="ARBA" id="ARBA00004651"/>
    </source>
</evidence>
<evidence type="ECO:0000256" key="3">
    <source>
        <dbReference type="ARBA" id="ARBA00022475"/>
    </source>
</evidence>
<gene>
    <name evidence="8" type="ORF">ENS59_10110</name>
</gene>
<dbReference type="EMBL" id="DSVL01000310">
    <property type="protein sequence ID" value="HFH29846.1"/>
    <property type="molecule type" value="Genomic_DNA"/>
</dbReference>
<comment type="subcellular location">
    <subcellularLocation>
        <location evidence="1">Cell membrane</location>
        <topology evidence="1">Multi-pass membrane protein</topology>
    </subcellularLocation>
</comment>
<evidence type="ECO:0000256" key="7">
    <source>
        <dbReference type="SAM" id="Phobius"/>
    </source>
</evidence>
<keyword evidence="3" id="KW-1003">Cell membrane</keyword>
<protein>
    <submittedName>
        <fullName evidence="8">Na+/H+ antiporter subunit C</fullName>
    </submittedName>
</protein>
<evidence type="ECO:0000256" key="4">
    <source>
        <dbReference type="ARBA" id="ARBA00022692"/>
    </source>
</evidence>
<dbReference type="Pfam" id="PF00420">
    <property type="entry name" value="Oxidored_q2"/>
    <property type="match status" value="1"/>
</dbReference>
<reference evidence="8" key="1">
    <citation type="journal article" date="2020" name="mSystems">
        <title>Genome- and Community-Level Interaction Insights into Carbon Utilization and Element Cycling Functions of Hydrothermarchaeota in Hydrothermal Sediment.</title>
        <authorList>
            <person name="Zhou Z."/>
            <person name="Liu Y."/>
            <person name="Xu W."/>
            <person name="Pan J."/>
            <person name="Luo Z.H."/>
            <person name="Li M."/>
        </authorList>
    </citation>
    <scope>NUCLEOTIDE SEQUENCE [LARGE SCALE GENOMIC DNA]</scope>
    <source>
        <strain evidence="8">SpSt-503</strain>
    </source>
</reference>
<dbReference type="AlphaFoldDB" id="A0A7C3IQW0"/>
<keyword evidence="6 7" id="KW-0472">Membrane</keyword>
<name>A0A7C3IQW0_9SPIR</name>
<dbReference type="InterPro" id="IPR050601">
    <property type="entry name" value="CPA3_antiporter_subunitC"/>
</dbReference>
<comment type="similarity">
    <text evidence="2">Belongs to the CPA3 antiporters (TC 2.A.63) subunit C family.</text>
</comment>
<dbReference type="GO" id="GO:0005886">
    <property type="term" value="C:plasma membrane"/>
    <property type="evidence" value="ECO:0007669"/>
    <property type="project" value="UniProtKB-SubCell"/>
</dbReference>
<accession>A0A7C3IQW0</accession>
<sequence>MINRILLLGLFLLGFYGLMVQRNMVKKVFALSIQNSAVVLLFILEGGSIGSHAPIVTEGQTEYVDPIPQALMLTAIVVGICVTALALALVYRLYQKYETLDVEEIQRKANNEE</sequence>
<comment type="caution">
    <text evidence="8">The sequence shown here is derived from an EMBL/GenBank/DDBJ whole genome shotgun (WGS) entry which is preliminary data.</text>
</comment>